<organism evidence="1 2">
    <name type="scientific">Flavonifractor plautii</name>
    <name type="common">Fusobacterium plautii</name>
    <dbReference type="NCBI Taxonomy" id="292800"/>
    <lineage>
        <taxon>Bacteria</taxon>
        <taxon>Bacillati</taxon>
        <taxon>Bacillota</taxon>
        <taxon>Clostridia</taxon>
        <taxon>Eubacteriales</taxon>
        <taxon>Oscillospiraceae</taxon>
        <taxon>Flavonifractor</taxon>
    </lineage>
</organism>
<protein>
    <submittedName>
        <fullName evidence="1">Uncharacterized protein</fullName>
    </submittedName>
</protein>
<reference evidence="1 2" key="1">
    <citation type="submission" date="2015-09" db="EMBL/GenBank/DDBJ databases">
        <authorList>
            <consortium name="Pathogen Informatics"/>
        </authorList>
    </citation>
    <scope>NUCLEOTIDE SEQUENCE [LARGE SCALE GENOMIC DNA]</scope>
    <source>
        <strain evidence="1 2">2789STDY5608854</strain>
    </source>
</reference>
<dbReference type="EMBL" id="CYZT01000502">
    <property type="protein sequence ID" value="CUP79681.1"/>
    <property type="molecule type" value="Genomic_DNA"/>
</dbReference>
<evidence type="ECO:0000313" key="2">
    <source>
        <dbReference type="Proteomes" id="UP000095746"/>
    </source>
</evidence>
<name>A0A174R692_FLAPL</name>
<accession>A0A174R692</accession>
<gene>
    <name evidence="1" type="ORF">ERS852411_03601</name>
</gene>
<dbReference type="RefSeq" id="WP_021631690.1">
    <property type="nucleotide sequence ID" value="NZ_JADMOW010000094.1"/>
</dbReference>
<dbReference type="AlphaFoldDB" id="A0A174R692"/>
<sequence>MNNKQTKKATVDAINVMISHADKGPSGFWVEDHEGCGNPAVFPEFEEGLKRGRLVQKEHYFCPWNTAIMYGDGHGNINTGCYHSCSISKARYLTTEELKEVLARFKTRMENGDYDCVDHLSPLLTKDESRHIEDRILAEQHECERCERQKRQDRLKKAAALIAKYPDKKSLLAINYGEDTCVDEEGGLVFFNPDSRKDVVGAEKMSYDEYLDVQLASLGHAYRSGFANGIFNYLLEFKGQIEKVKPKHICFKRIFISGMYTDGTMFDDKEDHVWMDKSGFEEYNAGDSVSFGAEVYRYVKTGNGKLIDYGLRNPTGIQKIEAYELPSDDELIMQEVEQLICETCFLSEQCNRNYCTMDPKKKRLLKQEMFRVIKAQTDKETQV</sequence>
<evidence type="ECO:0000313" key="1">
    <source>
        <dbReference type="EMBL" id="CUP79681.1"/>
    </source>
</evidence>
<dbReference type="Proteomes" id="UP000095746">
    <property type="component" value="Unassembled WGS sequence"/>
</dbReference>
<proteinExistence type="predicted"/>